<dbReference type="EMBL" id="KN838538">
    <property type="protein sequence ID" value="KIK09587.1"/>
    <property type="molecule type" value="Genomic_DNA"/>
</dbReference>
<keyword evidence="3" id="KW-1185">Reference proteome</keyword>
<accession>A0A0C9YGU9</accession>
<evidence type="ECO:0000256" key="1">
    <source>
        <dbReference type="SAM" id="MobiDB-lite"/>
    </source>
</evidence>
<gene>
    <name evidence="2" type="ORF">K443DRAFT_671483</name>
</gene>
<dbReference type="HOGENOM" id="CLU_2868004_0_0_1"/>
<protein>
    <submittedName>
        <fullName evidence="2">Uncharacterized protein</fullName>
    </submittedName>
</protein>
<proteinExistence type="predicted"/>
<name>A0A0C9YGU9_9AGAR</name>
<evidence type="ECO:0000313" key="3">
    <source>
        <dbReference type="Proteomes" id="UP000054477"/>
    </source>
</evidence>
<dbReference type="AlphaFoldDB" id="A0A0C9YGU9"/>
<dbReference type="Proteomes" id="UP000054477">
    <property type="component" value="Unassembled WGS sequence"/>
</dbReference>
<evidence type="ECO:0000313" key="2">
    <source>
        <dbReference type="EMBL" id="KIK09587.1"/>
    </source>
</evidence>
<reference evidence="2 3" key="1">
    <citation type="submission" date="2014-04" db="EMBL/GenBank/DDBJ databases">
        <authorList>
            <consortium name="DOE Joint Genome Institute"/>
            <person name="Kuo A."/>
            <person name="Kohler A."/>
            <person name="Nagy L.G."/>
            <person name="Floudas D."/>
            <person name="Copeland A."/>
            <person name="Barry K.W."/>
            <person name="Cichocki N."/>
            <person name="Veneault-Fourrey C."/>
            <person name="LaButti K."/>
            <person name="Lindquist E.A."/>
            <person name="Lipzen A."/>
            <person name="Lundell T."/>
            <person name="Morin E."/>
            <person name="Murat C."/>
            <person name="Sun H."/>
            <person name="Tunlid A."/>
            <person name="Henrissat B."/>
            <person name="Grigoriev I.V."/>
            <person name="Hibbett D.S."/>
            <person name="Martin F."/>
            <person name="Nordberg H.P."/>
            <person name="Cantor M.N."/>
            <person name="Hua S.X."/>
        </authorList>
    </citation>
    <scope>NUCLEOTIDE SEQUENCE [LARGE SCALE GENOMIC DNA]</scope>
    <source>
        <strain evidence="2 3">LaAM-08-1</strain>
    </source>
</reference>
<sequence length="64" mass="7661">MDRWCLHNVDKGPSIEGTFDKNGASRFPRQRPATNLPKGRDCDRPLRDHKFDCRTNYESRRRER</sequence>
<feature type="region of interest" description="Disordered" evidence="1">
    <location>
        <begin position="15"/>
        <end position="43"/>
    </location>
</feature>
<organism evidence="2 3">
    <name type="scientific">Laccaria amethystina LaAM-08-1</name>
    <dbReference type="NCBI Taxonomy" id="1095629"/>
    <lineage>
        <taxon>Eukaryota</taxon>
        <taxon>Fungi</taxon>
        <taxon>Dikarya</taxon>
        <taxon>Basidiomycota</taxon>
        <taxon>Agaricomycotina</taxon>
        <taxon>Agaricomycetes</taxon>
        <taxon>Agaricomycetidae</taxon>
        <taxon>Agaricales</taxon>
        <taxon>Agaricineae</taxon>
        <taxon>Hydnangiaceae</taxon>
        <taxon>Laccaria</taxon>
    </lineage>
</organism>
<reference evidence="3" key="2">
    <citation type="submission" date="2015-01" db="EMBL/GenBank/DDBJ databases">
        <title>Evolutionary Origins and Diversification of the Mycorrhizal Mutualists.</title>
        <authorList>
            <consortium name="DOE Joint Genome Institute"/>
            <consortium name="Mycorrhizal Genomics Consortium"/>
            <person name="Kohler A."/>
            <person name="Kuo A."/>
            <person name="Nagy L.G."/>
            <person name="Floudas D."/>
            <person name="Copeland A."/>
            <person name="Barry K.W."/>
            <person name="Cichocki N."/>
            <person name="Veneault-Fourrey C."/>
            <person name="LaButti K."/>
            <person name="Lindquist E.A."/>
            <person name="Lipzen A."/>
            <person name="Lundell T."/>
            <person name="Morin E."/>
            <person name="Murat C."/>
            <person name="Riley R."/>
            <person name="Ohm R."/>
            <person name="Sun H."/>
            <person name="Tunlid A."/>
            <person name="Henrissat B."/>
            <person name="Grigoriev I.V."/>
            <person name="Hibbett D.S."/>
            <person name="Martin F."/>
        </authorList>
    </citation>
    <scope>NUCLEOTIDE SEQUENCE [LARGE SCALE GENOMIC DNA]</scope>
    <source>
        <strain evidence="3">LaAM-08-1</strain>
    </source>
</reference>